<feature type="region of interest" description="Disordered" evidence="1">
    <location>
        <begin position="1"/>
        <end position="73"/>
    </location>
</feature>
<feature type="compositionally biased region" description="Low complexity" evidence="1">
    <location>
        <begin position="47"/>
        <end position="57"/>
    </location>
</feature>
<accession>A0A418KH15</accession>
<feature type="compositionally biased region" description="Pro residues" evidence="1">
    <location>
        <begin position="58"/>
        <end position="73"/>
    </location>
</feature>
<evidence type="ECO:0000313" key="3">
    <source>
        <dbReference type="Proteomes" id="UP000284057"/>
    </source>
</evidence>
<comment type="caution">
    <text evidence="2">The sequence shown here is derived from an EMBL/GenBank/DDBJ whole genome shotgun (WGS) entry which is preliminary data.</text>
</comment>
<keyword evidence="3" id="KW-1185">Reference proteome</keyword>
<keyword evidence="2" id="KW-0396">Initiation factor</keyword>
<dbReference type="GO" id="GO:0003743">
    <property type="term" value="F:translation initiation factor activity"/>
    <property type="evidence" value="ECO:0007669"/>
    <property type="project" value="UniProtKB-KW"/>
</dbReference>
<evidence type="ECO:0000256" key="1">
    <source>
        <dbReference type="SAM" id="MobiDB-lite"/>
    </source>
</evidence>
<reference evidence="2 3" key="1">
    <citation type="submission" date="2018-09" db="EMBL/GenBank/DDBJ databases">
        <title>Isolation, diversity and antifungal activity of actinobacteria from wheat.</title>
        <authorList>
            <person name="Han C."/>
        </authorList>
    </citation>
    <scope>NUCLEOTIDE SEQUENCE [LARGE SCALE GENOMIC DNA]</scope>
    <source>
        <strain evidence="2 3">NEAU-YY265</strain>
    </source>
</reference>
<proteinExistence type="predicted"/>
<feature type="non-terminal residue" evidence="2">
    <location>
        <position position="73"/>
    </location>
</feature>
<feature type="compositionally biased region" description="Basic and acidic residues" evidence="1">
    <location>
        <begin position="7"/>
        <end position="21"/>
    </location>
</feature>
<protein>
    <submittedName>
        <fullName evidence="2">Secretion system X translation initiation factor</fullName>
    </submittedName>
</protein>
<gene>
    <name evidence="2" type="ORF">DY240_28865</name>
</gene>
<dbReference type="EMBL" id="QUAL01000425">
    <property type="protein sequence ID" value="RIQ11360.1"/>
    <property type="molecule type" value="Genomic_DNA"/>
</dbReference>
<dbReference type="Proteomes" id="UP000284057">
    <property type="component" value="Unassembled WGS sequence"/>
</dbReference>
<dbReference type="AlphaFoldDB" id="A0A418KH15"/>
<evidence type="ECO:0000313" key="2">
    <source>
        <dbReference type="EMBL" id="RIQ11360.1"/>
    </source>
</evidence>
<sequence length="73" mass="7583">MVRRRSAARECAEPVRTDERAAAAGPRDGSTVRASSPRSRDSRLRRSSTASSAASAARPPPSPPSPPAPPPPP</sequence>
<name>A0A418KH15_9ACTN</name>
<keyword evidence="2" id="KW-0648">Protein biosynthesis</keyword>
<organism evidence="2 3">
    <name type="scientific">Jiangella rhizosphaerae</name>
    <dbReference type="NCBI Taxonomy" id="2293569"/>
    <lineage>
        <taxon>Bacteria</taxon>
        <taxon>Bacillati</taxon>
        <taxon>Actinomycetota</taxon>
        <taxon>Actinomycetes</taxon>
        <taxon>Jiangellales</taxon>
        <taxon>Jiangellaceae</taxon>
        <taxon>Jiangella</taxon>
    </lineage>
</organism>